<evidence type="ECO:0000259" key="2">
    <source>
        <dbReference type="Pfam" id="PF22917"/>
    </source>
</evidence>
<dbReference type="SUPFAM" id="SSF51735">
    <property type="entry name" value="NAD(P)-binding Rossmann-fold domains"/>
    <property type="match status" value="1"/>
</dbReference>
<dbReference type="AlphaFoldDB" id="A0AAE1JC75"/>
<dbReference type="Pfam" id="PF22917">
    <property type="entry name" value="PRISE"/>
    <property type="match status" value="1"/>
</dbReference>
<dbReference type="GO" id="GO:0016627">
    <property type="term" value="F:oxidoreductase activity, acting on the CH-CH group of donors"/>
    <property type="evidence" value="ECO:0007669"/>
    <property type="project" value="UniProtKB-ARBA"/>
</dbReference>
<dbReference type="Proteomes" id="UP001293593">
    <property type="component" value="Unassembled WGS sequence"/>
</dbReference>
<accession>A0AAE1JC75</accession>
<name>A0AAE1JC75_9FABA</name>
<protein>
    <recommendedName>
        <fullName evidence="2">PRISE-like Rossmann-fold domain-containing protein</fullName>
    </recommendedName>
</protein>
<evidence type="ECO:0000256" key="1">
    <source>
        <dbReference type="SAM" id="MobiDB-lite"/>
    </source>
</evidence>
<comment type="caution">
    <text evidence="3">The sequence shown here is derived from an EMBL/GenBank/DDBJ whole genome shotgun (WGS) entry which is preliminary data.</text>
</comment>
<keyword evidence="4" id="KW-1185">Reference proteome</keyword>
<dbReference type="Gene3D" id="3.40.50.720">
    <property type="entry name" value="NAD(P)-binding Rossmann-like Domain"/>
    <property type="match status" value="1"/>
</dbReference>
<dbReference type="GO" id="GO:0006629">
    <property type="term" value="P:lipid metabolic process"/>
    <property type="evidence" value="ECO:0007669"/>
    <property type="project" value="UniProtKB-ARBA"/>
</dbReference>
<dbReference type="InterPro" id="IPR036291">
    <property type="entry name" value="NAD(P)-bd_dom_sf"/>
</dbReference>
<gene>
    <name evidence="3" type="ORF">QN277_026853</name>
</gene>
<feature type="domain" description="PRISE-like Rossmann-fold" evidence="2">
    <location>
        <begin position="74"/>
        <end position="195"/>
    </location>
</feature>
<feature type="compositionally biased region" description="Basic and acidic residues" evidence="1">
    <location>
        <begin position="249"/>
        <end position="261"/>
    </location>
</feature>
<dbReference type="PANTHER" id="PTHR32487">
    <property type="entry name" value="3-OXO-DELTA(4,5)-STEROID 5-BETA-REDUCTASE"/>
    <property type="match status" value="1"/>
</dbReference>
<reference evidence="3" key="1">
    <citation type="submission" date="2023-10" db="EMBL/GenBank/DDBJ databases">
        <title>Chromosome-level genome of the transformable northern wattle, Acacia crassicarpa.</title>
        <authorList>
            <person name="Massaro I."/>
            <person name="Sinha N.R."/>
            <person name="Poethig S."/>
            <person name="Leichty A.R."/>
        </authorList>
    </citation>
    <scope>NUCLEOTIDE SEQUENCE</scope>
    <source>
        <strain evidence="3">Acra3RX</strain>
        <tissue evidence="3">Leaf</tissue>
    </source>
</reference>
<dbReference type="EMBL" id="JAWXYG010000008">
    <property type="protein sequence ID" value="KAK4265858.1"/>
    <property type="molecule type" value="Genomic_DNA"/>
</dbReference>
<proteinExistence type="predicted"/>
<feature type="region of interest" description="Disordered" evidence="1">
    <location>
        <begin position="238"/>
        <end position="261"/>
    </location>
</feature>
<evidence type="ECO:0000313" key="4">
    <source>
        <dbReference type="Proteomes" id="UP001293593"/>
    </source>
</evidence>
<dbReference type="PANTHER" id="PTHR32487:SF13">
    <property type="entry name" value="LOW QUALITY PROTEIN: IRIDOID SYNTHASE-LIKE"/>
    <property type="match status" value="1"/>
</dbReference>
<dbReference type="InterPro" id="IPR055222">
    <property type="entry name" value="PRISE-like_Rossmann-fold"/>
</dbReference>
<evidence type="ECO:0000313" key="3">
    <source>
        <dbReference type="EMBL" id="KAK4265858.1"/>
    </source>
</evidence>
<organism evidence="3 4">
    <name type="scientific">Acacia crassicarpa</name>
    <name type="common">northern wattle</name>
    <dbReference type="NCBI Taxonomy" id="499986"/>
    <lineage>
        <taxon>Eukaryota</taxon>
        <taxon>Viridiplantae</taxon>
        <taxon>Streptophyta</taxon>
        <taxon>Embryophyta</taxon>
        <taxon>Tracheophyta</taxon>
        <taxon>Spermatophyta</taxon>
        <taxon>Magnoliopsida</taxon>
        <taxon>eudicotyledons</taxon>
        <taxon>Gunneridae</taxon>
        <taxon>Pentapetalae</taxon>
        <taxon>rosids</taxon>
        <taxon>fabids</taxon>
        <taxon>Fabales</taxon>
        <taxon>Fabaceae</taxon>
        <taxon>Caesalpinioideae</taxon>
        <taxon>mimosoid clade</taxon>
        <taxon>Acacieae</taxon>
        <taxon>Acacia</taxon>
    </lineage>
</organism>
<sequence length="261" mass="28752">MEPQTHDNNNFVALIVGVTGLTGVSLAETLICPQCLGGPWKVYGAARRPLPPWFPPSLLHHFITLDALDNEDARAKLSPIAHEITHVFWVTFQIRDDEETNVAMNGAMLTNVLNVLRSATSARLSHVSIQTGTKHYMGPINDPVRSLQLASHDPPFHETMPRLPYPNFYYALEDLVAAYAPSLTYSVHRASIIIGASTRGTHNALLMLAAYAAICRHEGLPFRYPREQVHMGAFLRHDGRQGAGGATRVGRDDGEGQKRSV</sequence>